<name>A0ABW8URI4_9LACT</name>
<dbReference type="InterPro" id="IPR000182">
    <property type="entry name" value="GNAT_dom"/>
</dbReference>
<sequence length="118" mass="13776">MIIETKRLSLRTFQEKDFADTFAIYKDNETCRYLLHDPWTSETAEDLFNVKISNSQLKRDQMLNLAVVFQNKIIGDLYVWYTDMRETVELGYSFNRAVSGNGFATEALQKLIHVLLKS</sequence>
<evidence type="ECO:0000313" key="3">
    <source>
        <dbReference type="Proteomes" id="UP001625374"/>
    </source>
</evidence>
<dbReference type="EC" id="2.3.-.-" evidence="2"/>
<keyword evidence="3" id="KW-1185">Reference proteome</keyword>
<protein>
    <submittedName>
        <fullName evidence="2">GNAT family N-acetyltransferase</fullName>
        <ecNumber evidence="2">2.3.-.-</ecNumber>
    </submittedName>
</protein>
<dbReference type="Gene3D" id="3.40.630.30">
    <property type="match status" value="1"/>
</dbReference>
<dbReference type="GO" id="GO:0016746">
    <property type="term" value="F:acyltransferase activity"/>
    <property type="evidence" value="ECO:0007669"/>
    <property type="project" value="UniProtKB-KW"/>
</dbReference>
<keyword evidence="2" id="KW-0808">Transferase</keyword>
<dbReference type="InterPro" id="IPR016181">
    <property type="entry name" value="Acyl_CoA_acyltransferase"/>
</dbReference>
<organism evidence="2 3">
    <name type="scientific">Marinilactibacillus psychrotolerans</name>
    <dbReference type="NCBI Taxonomy" id="191770"/>
    <lineage>
        <taxon>Bacteria</taxon>
        <taxon>Bacillati</taxon>
        <taxon>Bacillota</taxon>
        <taxon>Bacilli</taxon>
        <taxon>Lactobacillales</taxon>
        <taxon>Carnobacteriaceae</taxon>
        <taxon>Marinilactibacillus</taxon>
    </lineage>
</organism>
<dbReference type="RefSeq" id="WP_319021900.1">
    <property type="nucleotide sequence ID" value="NZ_JABUYJ010000082.1"/>
</dbReference>
<dbReference type="InterPro" id="IPR051531">
    <property type="entry name" value="N-acetyltransferase"/>
</dbReference>
<dbReference type="PANTHER" id="PTHR43792">
    <property type="entry name" value="GNAT FAMILY, PUTATIVE (AFU_ORTHOLOGUE AFUA_3G00765)-RELATED-RELATED"/>
    <property type="match status" value="1"/>
</dbReference>
<dbReference type="Proteomes" id="UP001625374">
    <property type="component" value="Unassembled WGS sequence"/>
</dbReference>
<evidence type="ECO:0000313" key="2">
    <source>
        <dbReference type="EMBL" id="MFL2103588.1"/>
    </source>
</evidence>
<gene>
    <name evidence="2" type="ORF">ACEN37_09985</name>
</gene>
<dbReference type="Pfam" id="PF13302">
    <property type="entry name" value="Acetyltransf_3"/>
    <property type="match status" value="1"/>
</dbReference>
<comment type="caution">
    <text evidence="2">The sequence shown here is derived from an EMBL/GenBank/DDBJ whole genome shotgun (WGS) entry which is preliminary data.</text>
</comment>
<accession>A0ABW8URI4</accession>
<keyword evidence="2" id="KW-0012">Acyltransferase</keyword>
<evidence type="ECO:0000259" key="1">
    <source>
        <dbReference type="Pfam" id="PF13302"/>
    </source>
</evidence>
<dbReference type="PANTHER" id="PTHR43792:SF1">
    <property type="entry name" value="N-ACETYLTRANSFERASE DOMAIN-CONTAINING PROTEIN"/>
    <property type="match status" value="1"/>
</dbReference>
<feature type="domain" description="N-acetyltransferase" evidence="1">
    <location>
        <begin position="7"/>
        <end position="115"/>
    </location>
</feature>
<reference evidence="2 3" key="1">
    <citation type="submission" date="2024-08" db="EMBL/GenBank/DDBJ databases">
        <authorList>
            <person name="Arias E."/>
        </authorList>
    </citation>
    <scope>NUCLEOTIDE SEQUENCE [LARGE SCALE GENOMIC DNA]</scope>
    <source>
        <strain evidence="2 3">FAM 24106</strain>
    </source>
</reference>
<dbReference type="EMBL" id="JBGQQK010000032">
    <property type="protein sequence ID" value="MFL2103588.1"/>
    <property type="molecule type" value="Genomic_DNA"/>
</dbReference>
<dbReference type="SUPFAM" id="SSF55729">
    <property type="entry name" value="Acyl-CoA N-acyltransferases (Nat)"/>
    <property type="match status" value="1"/>
</dbReference>
<proteinExistence type="predicted"/>